<evidence type="ECO:0000259" key="3">
    <source>
        <dbReference type="PROSITE" id="PS50234"/>
    </source>
</evidence>
<organism evidence="4 5">
    <name type="scientific">Mesorhizobium helmanticense</name>
    <dbReference type="NCBI Taxonomy" id="1776423"/>
    <lineage>
        <taxon>Bacteria</taxon>
        <taxon>Pseudomonadati</taxon>
        <taxon>Pseudomonadota</taxon>
        <taxon>Alphaproteobacteria</taxon>
        <taxon>Hyphomicrobiales</taxon>
        <taxon>Phyllobacteriaceae</taxon>
        <taxon>Mesorhizobium</taxon>
    </lineage>
</organism>
<dbReference type="InterPro" id="IPR051928">
    <property type="entry name" value="NorD/CobT"/>
</dbReference>
<dbReference type="AlphaFoldDB" id="A0A2T4IR26"/>
<feature type="domain" description="TIR" evidence="2">
    <location>
        <begin position="10"/>
        <end position="153"/>
    </location>
</feature>
<keyword evidence="5" id="KW-1185">Reference proteome</keyword>
<dbReference type="Gene3D" id="3.40.50.410">
    <property type="entry name" value="von Willebrand factor, type A domain"/>
    <property type="match status" value="1"/>
</dbReference>
<dbReference type="InterPro" id="IPR036465">
    <property type="entry name" value="vWFA_dom_sf"/>
</dbReference>
<dbReference type="EMBL" id="PZJX01000042">
    <property type="protein sequence ID" value="PTE08097.1"/>
    <property type="molecule type" value="Genomic_DNA"/>
</dbReference>
<reference evidence="4 5" key="1">
    <citation type="submission" date="2018-03" db="EMBL/GenBank/DDBJ databases">
        <title>Genome sequence of the symbiotic type strain Mesorhizobium helmanticense CSLC115NT isolated from Lotus corniculatus nodules.</title>
        <authorList>
            <person name="Sannazzaro A.I."/>
            <person name="Torres Tejerizo G.A."/>
            <person name="Dip D."/>
            <person name="Caballero M."/>
            <person name="Pistorio M."/>
            <person name="Estrella M.J."/>
        </authorList>
    </citation>
    <scope>NUCLEOTIDE SEQUENCE [LARGE SCALE GENOMIC DNA]</scope>
    <source>
        <strain evidence="4 5">CSLC115N</strain>
    </source>
</reference>
<comment type="caution">
    <text evidence="4">The sequence shown here is derived from an EMBL/GenBank/DDBJ whole genome shotgun (WGS) entry which is preliminary data.</text>
</comment>
<dbReference type="SUPFAM" id="SSF52200">
    <property type="entry name" value="Toll/Interleukin receptor TIR domain"/>
    <property type="match status" value="1"/>
</dbReference>
<dbReference type="PROSITE" id="PS50104">
    <property type="entry name" value="TIR"/>
    <property type="match status" value="1"/>
</dbReference>
<dbReference type="OrthoDB" id="7557871at2"/>
<sequence length="532" mass="60094">MFPGGQMTSKQPIAFLSYVRSDDDHDSGRITELRQRLEGEVKIQTGEDFPIFQDRNDIKWGQVWKERIETTILDITFLIPIITPTYFRSEMCRKEFETFLIRESALGEDRLILPIYYVQAKQLEAGFPRGTDAIADVLKTRNWADWRQYRFDPLSAPEIKKAIAGMASTIGMAMDELHEVLRAATAKPVSEKISPLPPSPPSRPRIADYSPIVEAARGSKIEPARLEELRSRDYFAYTTRFDEIIVPTMLSEPSDTLKLQSSLVRRVGINQRSHNSIIKMAEDLLGAISDRSKIAITILIDNSGSMRGDKISTVATWISIVSNMLQKVEIPHEVLGFTTRAWKGGQSRELWLMDGKPESPGRLNDIRYLLYKEYGNSFQEGLPNFAIMLREGLLKENIDGEALLWARSRILKQTADRKIVLVISDGAPVDDSTLSENDPRILHEHLIATAQWIRDQANIELLGAGIGHDVSRYYGKASFALEEEGFGSQLLGTVVRAITRDDTLAARFDPPTSKPPKDKRRAKRPTKIDPLQ</sequence>
<dbReference type="Pfam" id="PF13676">
    <property type="entry name" value="TIR_2"/>
    <property type="match status" value="1"/>
</dbReference>
<feature type="region of interest" description="Disordered" evidence="1">
    <location>
        <begin position="505"/>
        <end position="532"/>
    </location>
</feature>
<evidence type="ECO:0000313" key="4">
    <source>
        <dbReference type="EMBL" id="PTE08097.1"/>
    </source>
</evidence>
<dbReference type="PANTHER" id="PTHR41248">
    <property type="entry name" value="NORD PROTEIN"/>
    <property type="match status" value="1"/>
</dbReference>
<evidence type="ECO:0000256" key="1">
    <source>
        <dbReference type="SAM" id="MobiDB-lite"/>
    </source>
</evidence>
<protein>
    <submittedName>
        <fullName evidence="4">Uncharacterized protein</fullName>
    </submittedName>
</protein>
<dbReference type="InterPro" id="IPR002035">
    <property type="entry name" value="VWF_A"/>
</dbReference>
<dbReference type="InterPro" id="IPR000157">
    <property type="entry name" value="TIR_dom"/>
</dbReference>
<dbReference type="SUPFAM" id="SSF53300">
    <property type="entry name" value="vWA-like"/>
    <property type="match status" value="1"/>
</dbReference>
<name>A0A2T4IR26_9HYPH</name>
<dbReference type="PANTHER" id="PTHR41248:SF1">
    <property type="entry name" value="NORD PROTEIN"/>
    <property type="match status" value="1"/>
</dbReference>
<accession>A0A2T4IR26</accession>
<dbReference type="InterPro" id="IPR025861">
    <property type="entry name" value="CobT_VWA_dom"/>
</dbReference>
<dbReference type="InterPro" id="IPR035897">
    <property type="entry name" value="Toll_tir_struct_dom_sf"/>
</dbReference>
<dbReference type="Pfam" id="PF11775">
    <property type="entry name" value="CobT_C"/>
    <property type="match status" value="1"/>
</dbReference>
<feature type="domain" description="VWFA" evidence="3">
    <location>
        <begin position="295"/>
        <end position="471"/>
    </location>
</feature>
<dbReference type="Proteomes" id="UP000240259">
    <property type="component" value="Unassembled WGS sequence"/>
</dbReference>
<gene>
    <name evidence="4" type="ORF">C9427_23020</name>
</gene>
<dbReference type="PROSITE" id="PS50234">
    <property type="entry name" value="VWFA"/>
    <property type="match status" value="1"/>
</dbReference>
<dbReference type="Gene3D" id="3.40.50.10140">
    <property type="entry name" value="Toll/interleukin-1 receptor homology (TIR) domain"/>
    <property type="match status" value="1"/>
</dbReference>
<evidence type="ECO:0000313" key="5">
    <source>
        <dbReference type="Proteomes" id="UP000240259"/>
    </source>
</evidence>
<proteinExistence type="predicted"/>
<evidence type="ECO:0000259" key="2">
    <source>
        <dbReference type="PROSITE" id="PS50104"/>
    </source>
</evidence>
<dbReference type="GO" id="GO:0007165">
    <property type="term" value="P:signal transduction"/>
    <property type="evidence" value="ECO:0007669"/>
    <property type="project" value="InterPro"/>
</dbReference>